<dbReference type="PROSITE" id="PS51186">
    <property type="entry name" value="GNAT"/>
    <property type="match status" value="1"/>
</dbReference>
<evidence type="ECO:0000256" key="1">
    <source>
        <dbReference type="SAM" id="MobiDB-lite"/>
    </source>
</evidence>
<dbReference type="SUPFAM" id="SSF55729">
    <property type="entry name" value="Acyl-CoA N-acyltransferases (Nat)"/>
    <property type="match status" value="1"/>
</dbReference>
<dbReference type="Pfam" id="PF13302">
    <property type="entry name" value="Acetyltransf_3"/>
    <property type="match status" value="1"/>
</dbReference>
<feature type="region of interest" description="Disordered" evidence="1">
    <location>
        <begin position="1"/>
        <end position="28"/>
    </location>
</feature>
<protein>
    <submittedName>
        <fullName evidence="3">Acetyltransferase</fullName>
    </submittedName>
</protein>
<dbReference type="PANTHER" id="PTHR43792">
    <property type="entry name" value="GNAT FAMILY, PUTATIVE (AFU_ORTHOLOGUE AFUA_3G00765)-RELATED-RELATED"/>
    <property type="match status" value="1"/>
</dbReference>
<dbReference type="EMBL" id="BNBE01000001">
    <property type="protein sequence ID" value="GHF94535.1"/>
    <property type="molecule type" value="Genomic_DNA"/>
</dbReference>
<reference evidence="3" key="1">
    <citation type="journal article" date="2014" name="Int. J. Syst. Evol. Microbiol.">
        <title>Complete genome sequence of Corynebacterium casei LMG S-19264T (=DSM 44701T), isolated from a smear-ripened cheese.</title>
        <authorList>
            <consortium name="US DOE Joint Genome Institute (JGI-PGF)"/>
            <person name="Walter F."/>
            <person name="Albersmeier A."/>
            <person name="Kalinowski J."/>
            <person name="Ruckert C."/>
        </authorList>
    </citation>
    <scope>NUCLEOTIDE SEQUENCE</scope>
    <source>
        <strain evidence="3">JCM 4122</strain>
    </source>
</reference>
<organism evidence="3 4">
    <name type="scientific">Streptomyces filamentosus</name>
    <name type="common">Streptomyces roseosporus</name>
    <dbReference type="NCBI Taxonomy" id="67294"/>
    <lineage>
        <taxon>Bacteria</taxon>
        <taxon>Bacillati</taxon>
        <taxon>Actinomycetota</taxon>
        <taxon>Actinomycetes</taxon>
        <taxon>Kitasatosporales</taxon>
        <taxon>Streptomycetaceae</taxon>
        <taxon>Streptomyces</taxon>
    </lineage>
</organism>
<gene>
    <name evidence="3" type="ORF">GCM10017667_25780</name>
</gene>
<sequence length="188" mass="19654">MSGETAGTADGARAEKSRTEATRAETIRAEPIPTARLELVPLEVGHAEEMVGVLGDPALHRFIGGAPEGLEELRARYARWEGGAPEAGTSWCNWVVRERDGGRLVGTVQATVAGGVAEVAWVVGTARQGRGYAREAAGALVGWLRPRVRGVVAHVHPGHAASAAVARAAGLVPTGEVLDGEVRWEFPG</sequence>
<dbReference type="InterPro" id="IPR000182">
    <property type="entry name" value="GNAT_dom"/>
</dbReference>
<reference evidence="3" key="2">
    <citation type="submission" date="2020-09" db="EMBL/GenBank/DDBJ databases">
        <authorList>
            <person name="Sun Q."/>
            <person name="Ohkuma M."/>
        </authorList>
    </citation>
    <scope>NUCLEOTIDE SEQUENCE</scope>
    <source>
        <strain evidence="3">JCM 4122</strain>
    </source>
</reference>
<evidence type="ECO:0000313" key="4">
    <source>
        <dbReference type="Proteomes" id="UP000632849"/>
    </source>
</evidence>
<comment type="caution">
    <text evidence="3">The sequence shown here is derived from an EMBL/GenBank/DDBJ whole genome shotgun (WGS) entry which is preliminary data.</text>
</comment>
<keyword evidence="4" id="KW-1185">Reference proteome</keyword>
<evidence type="ECO:0000313" key="3">
    <source>
        <dbReference type="EMBL" id="GHF94535.1"/>
    </source>
</evidence>
<feature type="compositionally biased region" description="Basic and acidic residues" evidence="1">
    <location>
        <begin position="12"/>
        <end position="28"/>
    </location>
</feature>
<name>A0A919ELH0_STRFL</name>
<dbReference type="AlphaFoldDB" id="A0A919ELH0"/>
<dbReference type="PANTHER" id="PTHR43792:SF1">
    <property type="entry name" value="N-ACETYLTRANSFERASE DOMAIN-CONTAINING PROTEIN"/>
    <property type="match status" value="1"/>
</dbReference>
<accession>A0A919ELH0</accession>
<dbReference type="Gene3D" id="3.40.630.30">
    <property type="match status" value="1"/>
</dbReference>
<dbReference type="GO" id="GO:0016747">
    <property type="term" value="F:acyltransferase activity, transferring groups other than amino-acyl groups"/>
    <property type="evidence" value="ECO:0007669"/>
    <property type="project" value="InterPro"/>
</dbReference>
<proteinExistence type="predicted"/>
<dbReference type="Proteomes" id="UP000632849">
    <property type="component" value="Unassembled WGS sequence"/>
</dbReference>
<feature type="domain" description="N-acetyltransferase" evidence="2">
    <location>
        <begin position="37"/>
        <end position="188"/>
    </location>
</feature>
<dbReference type="InterPro" id="IPR051531">
    <property type="entry name" value="N-acetyltransferase"/>
</dbReference>
<evidence type="ECO:0000259" key="2">
    <source>
        <dbReference type="PROSITE" id="PS51186"/>
    </source>
</evidence>
<dbReference type="InterPro" id="IPR016181">
    <property type="entry name" value="Acyl_CoA_acyltransferase"/>
</dbReference>